<reference evidence="3" key="2">
    <citation type="submission" date="2022-01" db="EMBL/GenBank/DDBJ databases">
        <authorList>
            <person name="Yamashiro T."/>
            <person name="Shiraishi A."/>
            <person name="Satake H."/>
            <person name="Nakayama K."/>
        </authorList>
    </citation>
    <scope>NUCLEOTIDE SEQUENCE</scope>
</reference>
<evidence type="ECO:0000259" key="2">
    <source>
        <dbReference type="PROSITE" id="PS50053"/>
    </source>
</evidence>
<dbReference type="SMART" id="SM00213">
    <property type="entry name" value="UBQ"/>
    <property type="match status" value="1"/>
</dbReference>
<feature type="compositionally biased region" description="Polar residues" evidence="1">
    <location>
        <begin position="588"/>
        <end position="597"/>
    </location>
</feature>
<keyword evidence="3" id="KW-0238">DNA-binding</keyword>
<feature type="region of interest" description="Disordered" evidence="1">
    <location>
        <begin position="81"/>
        <end position="100"/>
    </location>
</feature>
<dbReference type="PANTHER" id="PTHR10677:SF3">
    <property type="entry name" value="FI07626P-RELATED"/>
    <property type="match status" value="1"/>
</dbReference>
<dbReference type="Proteomes" id="UP001151760">
    <property type="component" value="Unassembled WGS sequence"/>
</dbReference>
<feature type="region of interest" description="Disordered" evidence="1">
    <location>
        <begin position="186"/>
        <end position="228"/>
    </location>
</feature>
<accession>A0ABQ4Y6S7</accession>
<dbReference type="SUPFAM" id="SSF54236">
    <property type="entry name" value="Ubiquitin-like"/>
    <property type="match status" value="1"/>
</dbReference>
<protein>
    <submittedName>
        <fullName evidence="3">ARID DNA-binding domain-containing protein</fullName>
    </submittedName>
</protein>
<dbReference type="Gene3D" id="3.10.20.90">
    <property type="entry name" value="Phosphatidylinositol 3-kinase Catalytic Subunit, Chain A, domain 1"/>
    <property type="match status" value="1"/>
</dbReference>
<name>A0ABQ4Y6S7_9ASTR</name>
<evidence type="ECO:0000256" key="1">
    <source>
        <dbReference type="SAM" id="MobiDB-lite"/>
    </source>
</evidence>
<comment type="caution">
    <text evidence="3">The sequence shown here is derived from an EMBL/GenBank/DDBJ whole genome shotgun (WGS) entry which is preliminary data.</text>
</comment>
<feature type="compositionally biased region" description="Polar residues" evidence="1">
    <location>
        <begin position="193"/>
        <end position="207"/>
    </location>
</feature>
<reference evidence="3" key="1">
    <citation type="journal article" date="2022" name="Int. J. Mol. Sci.">
        <title>Draft Genome of Tanacetum Coccineum: Genomic Comparison of Closely Related Tanacetum-Family Plants.</title>
        <authorList>
            <person name="Yamashiro T."/>
            <person name="Shiraishi A."/>
            <person name="Nakayama K."/>
            <person name="Satake H."/>
        </authorList>
    </citation>
    <scope>NUCLEOTIDE SEQUENCE</scope>
</reference>
<dbReference type="GO" id="GO:0003677">
    <property type="term" value="F:DNA binding"/>
    <property type="evidence" value="ECO:0007669"/>
    <property type="project" value="UniProtKB-KW"/>
</dbReference>
<dbReference type="CDD" id="cd16106">
    <property type="entry name" value="Ubl_Dsk2p_like"/>
    <property type="match status" value="1"/>
</dbReference>
<evidence type="ECO:0000313" key="4">
    <source>
        <dbReference type="Proteomes" id="UP001151760"/>
    </source>
</evidence>
<dbReference type="InterPro" id="IPR029071">
    <property type="entry name" value="Ubiquitin-like_domsf"/>
</dbReference>
<dbReference type="InterPro" id="IPR015496">
    <property type="entry name" value="Ubiquilin"/>
</dbReference>
<dbReference type="PANTHER" id="PTHR10677">
    <property type="entry name" value="UBIQUILIN"/>
    <property type="match status" value="1"/>
</dbReference>
<gene>
    <name evidence="3" type="ORF">Tco_0706202</name>
</gene>
<dbReference type="PROSITE" id="PS50053">
    <property type="entry name" value="UBIQUITIN_2"/>
    <property type="match status" value="1"/>
</dbReference>
<dbReference type="Pfam" id="PF00240">
    <property type="entry name" value="ubiquitin"/>
    <property type="match status" value="1"/>
</dbReference>
<sequence length="619" mass="69874">MEDVSDAVTINVRFSDGKKLAVHVSLRWTVEMLKCLLADKCEIDVDQQRLIYNGRFLKDDHTLITYGLESGNTVHLIRGSVPAASNDPENKTTASSPTTIPPVVSIEERTMSGVASSLFTTLDLNGVGDNGGMLRDQLPDFDQILQQLTQDPNMMMTNPGETLTQSLPNTNPLLNLRMLVVVDKPESKEMASRATSGQSGANRTNAAATHPAGTDRSAPPVEFGFTSDPNSMTGLMQNPDLISQGTLTPVTRELLLFFTASLAKTTSPVIMSRFHSHSNKKPRNLREDPLAWNNKGIIAKNHGWMKYGIEPQKSYIHPMVWGEILIEANGNSPHNPGVYYAPEVTLNILSQEQLEKQGFQVTYDGNRCSLSLMFKDKEIKRFDEDRLRRMHNHYMQEYFESISKEGEGLEQDTINIKGNLYTTKVQSFTDFVAFLNLVKLDDVVSQEWDYFRKRFNMVVKWFFNHYLNRSLPGNIPPIINEFDMVGEIKWLNPKGNGEEIRRCYMNFLEILTSHYKTARAPRQGNMDTMLGPARRDKECHHQGEIGRDGAQWRRPAVLKEKGNIEHFGVQLEDTNEGPEEPIQGHYKGNQNLYAESSSKVKEEYGPSTDNSSDDFTVIT</sequence>
<dbReference type="InterPro" id="IPR000626">
    <property type="entry name" value="Ubiquitin-like_dom"/>
</dbReference>
<feature type="region of interest" description="Disordered" evidence="1">
    <location>
        <begin position="573"/>
        <end position="619"/>
    </location>
</feature>
<feature type="compositionally biased region" description="Polar residues" evidence="1">
    <location>
        <begin position="607"/>
        <end position="619"/>
    </location>
</feature>
<organism evidence="3 4">
    <name type="scientific">Tanacetum coccineum</name>
    <dbReference type="NCBI Taxonomy" id="301880"/>
    <lineage>
        <taxon>Eukaryota</taxon>
        <taxon>Viridiplantae</taxon>
        <taxon>Streptophyta</taxon>
        <taxon>Embryophyta</taxon>
        <taxon>Tracheophyta</taxon>
        <taxon>Spermatophyta</taxon>
        <taxon>Magnoliopsida</taxon>
        <taxon>eudicotyledons</taxon>
        <taxon>Gunneridae</taxon>
        <taxon>Pentapetalae</taxon>
        <taxon>asterids</taxon>
        <taxon>campanulids</taxon>
        <taxon>Asterales</taxon>
        <taxon>Asteraceae</taxon>
        <taxon>Asteroideae</taxon>
        <taxon>Anthemideae</taxon>
        <taxon>Anthemidinae</taxon>
        <taxon>Tanacetum</taxon>
    </lineage>
</organism>
<dbReference type="EMBL" id="BQNB010010149">
    <property type="protein sequence ID" value="GJS73361.1"/>
    <property type="molecule type" value="Genomic_DNA"/>
</dbReference>
<keyword evidence="4" id="KW-1185">Reference proteome</keyword>
<feature type="domain" description="Ubiquitin-like" evidence="2">
    <location>
        <begin position="8"/>
        <end position="77"/>
    </location>
</feature>
<proteinExistence type="predicted"/>
<evidence type="ECO:0000313" key="3">
    <source>
        <dbReference type="EMBL" id="GJS73361.1"/>
    </source>
</evidence>